<reference evidence="6" key="1">
    <citation type="journal article" date="2014" name="Int. J. Syst. Evol. Microbiol.">
        <title>Complete genome of a new Firmicutes species belonging to the dominant human colonic microbiota ('Ruminococcus bicirculans') reveals two chromosomes and a selective capacity to utilize plant glucans.</title>
        <authorList>
            <consortium name="NISC Comparative Sequencing Program"/>
            <person name="Wegmann U."/>
            <person name="Louis P."/>
            <person name="Goesmann A."/>
            <person name="Henrissat B."/>
            <person name="Duncan S.H."/>
            <person name="Flint H.J."/>
        </authorList>
    </citation>
    <scope>NUCLEOTIDE SEQUENCE</scope>
    <source>
        <strain evidence="6">CECT 7184</strain>
    </source>
</reference>
<dbReference type="InterPro" id="IPR016035">
    <property type="entry name" value="Acyl_Trfase/lysoPLipase"/>
</dbReference>
<evidence type="ECO:0000256" key="3">
    <source>
        <dbReference type="ARBA" id="ARBA00023098"/>
    </source>
</evidence>
<name>A0ABT8CU03_9FLAO</name>
<evidence type="ECO:0000256" key="1">
    <source>
        <dbReference type="ARBA" id="ARBA00022801"/>
    </source>
</evidence>
<dbReference type="PROSITE" id="PS51635">
    <property type="entry name" value="PNPLA"/>
    <property type="match status" value="1"/>
</dbReference>
<keyword evidence="1 4" id="KW-0378">Hydrolase</keyword>
<feature type="active site" description="Nucleophile" evidence="4">
    <location>
        <position position="43"/>
    </location>
</feature>
<organism evidence="6 8">
    <name type="scientific">Paenimyroides ceti</name>
    <dbReference type="NCBI Taxonomy" id="395087"/>
    <lineage>
        <taxon>Bacteria</taxon>
        <taxon>Pseudomonadati</taxon>
        <taxon>Bacteroidota</taxon>
        <taxon>Flavobacteriia</taxon>
        <taxon>Flavobacteriales</taxon>
        <taxon>Flavobacteriaceae</taxon>
        <taxon>Paenimyroides</taxon>
    </lineage>
</organism>
<keyword evidence="2 4" id="KW-0442">Lipid degradation</keyword>
<dbReference type="PANTHER" id="PTHR14226">
    <property type="entry name" value="NEUROPATHY TARGET ESTERASE/SWISS CHEESE D.MELANOGASTER"/>
    <property type="match status" value="1"/>
</dbReference>
<keyword evidence="3 4" id="KW-0443">Lipid metabolism</keyword>
<feature type="short sequence motif" description="GXSXG" evidence="4">
    <location>
        <begin position="41"/>
        <end position="45"/>
    </location>
</feature>
<dbReference type="EMBL" id="JAUFQU010000001">
    <property type="protein sequence ID" value="MDN3707621.1"/>
    <property type="molecule type" value="Genomic_DNA"/>
</dbReference>
<dbReference type="CDD" id="cd07205">
    <property type="entry name" value="Pat_PNPLA6_PNPLA7_NTE1_like"/>
    <property type="match status" value="1"/>
</dbReference>
<sequence>MEKHTLEFGIVLSGGGHKGLAHAGVLKFLNEVGIHPQVIAGTSAGSIVGSLYAQGLNPDQILAFFQSVSFFSWSHITFKKAGFLDANSFGTYLKEIFEEKTLGELEKDLFITATDISRGKLKIFNQQTKITDAVLASSAFPGVFSPVIVNGKLYSDGGILNNFPVNTIQGRCDFIIGVNVCPMVDTEVSKFTSIKSVAIRAYEIMTMHNSNASNELCDWYIEPQALAAYNTFETNKKRMEEIFNIGYQEAKKTYKNLKDKIR</sequence>
<keyword evidence="8" id="KW-1185">Reference proteome</keyword>
<evidence type="ECO:0000313" key="7">
    <source>
        <dbReference type="EMBL" id="MDN3709725.1"/>
    </source>
</evidence>
<dbReference type="InterPro" id="IPR050301">
    <property type="entry name" value="NTE"/>
</dbReference>
<dbReference type="PANTHER" id="PTHR14226:SF78">
    <property type="entry name" value="SLR0060 PROTEIN"/>
    <property type="match status" value="1"/>
</dbReference>
<dbReference type="SUPFAM" id="SSF52151">
    <property type="entry name" value="FabD/lysophospholipase-like"/>
    <property type="match status" value="1"/>
</dbReference>
<proteinExistence type="predicted"/>
<dbReference type="Proteomes" id="UP001242368">
    <property type="component" value="Unassembled WGS sequence"/>
</dbReference>
<reference evidence="6" key="3">
    <citation type="submission" date="2023-06" db="EMBL/GenBank/DDBJ databases">
        <authorList>
            <person name="Lucena T."/>
            <person name="Sun Q."/>
        </authorList>
    </citation>
    <scope>NUCLEOTIDE SEQUENCE</scope>
    <source>
        <strain evidence="6">CECT 7184</strain>
    </source>
</reference>
<feature type="short sequence motif" description="GXGXXG" evidence="4">
    <location>
        <begin position="14"/>
        <end position="19"/>
    </location>
</feature>
<reference evidence="8" key="2">
    <citation type="journal article" date="2019" name="Int. J. Syst. Evol. Microbiol.">
        <title>The Global Catalogue of Microorganisms (GCM) 10K type strain sequencing project: providing services to taxonomists for standard genome sequencing and annotation.</title>
        <authorList>
            <consortium name="The Broad Institute Genomics Platform"/>
            <consortium name="The Broad Institute Genome Sequencing Center for Infectious Disease"/>
            <person name="Wu L."/>
            <person name="Ma J."/>
        </authorList>
    </citation>
    <scope>NUCLEOTIDE SEQUENCE [LARGE SCALE GENOMIC DNA]</scope>
    <source>
        <strain evidence="8">CECT 7184</strain>
    </source>
</reference>
<evidence type="ECO:0000259" key="5">
    <source>
        <dbReference type="PROSITE" id="PS51635"/>
    </source>
</evidence>
<evidence type="ECO:0000313" key="8">
    <source>
        <dbReference type="Proteomes" id="UP001242368"/>
    </source>
</evidence>
<evidence type="ECO:0000256" key="4">
    <source>
        <dbReference type="PROSITE-ProRule" id="PRU01161"/>
    </source>
</evidence>
<feature type="domain" description="PNPLA" evidence="5">
    <location>
        <begin position="10"/>
        <end position="169"/>
    </location>
</feature>
<evidence type="ECO:0000313" key="6">
    <source>
        <dbReference type="EMBL" id="MDN3707621.1"/>
    </source>
</evidence>
<gene>
    <name evidence="6" type="ORF">QW060_10845</name>
    <name evidence="7" type="ORF">QW060_22525</name>
</gene>
<dbReference type="Pfam" id="PF01734">
    <property type="entry name" value="Patatin"/>
    <property type="match status" value="1"/>
</dbReference>
<feature type="active site" description="Proton acceptor" evidence="4">
    <location>
        <position position="156"/>
    </location>
</feature>
<feature type="short sequence motif" description="DGA/G" evidence="4">
    <location>
        <begin position="156"/>
        <end position="158"/>
    </location>
</feature>
<dbReference type="Gene3D" id="3.40.1090.10">
    <property type="entry name" value="Cytosolic phospholipase A2 catalytic domain"/>
    <property type="match status" value="2"/>
</dbReference>
<dbReference type="EMBL" id="JAUFQU010000054">
    <property type="protein sequence ID" value="MDN3709725.1"/>
    <property type="molecule type" value="Genomic_DNA"/>
</dbReference>
<comment type="caution">
    <text evidence="6">The sequence shown here is derived from an EMBL/GenBank/DDBJ whole genome shotgun (WGS) entry which is preliminary data.</text>
</comment>
<accession>A0ABT8CU03</accession>
<protein>
    <submittedName>
        <fullName evidence="6">Patatin-like phospholipase family protein</fullName>
    </submittedName>
</protein>
<dbReference type="InterPro" id="IPR002641">
    <property type="entry name" value="PNPLA_dom"/>
</dbReference>
<dbReference type="RefSeq" id="WP_290363591.1">
    <property type="nucleotide sequence ID" value="NZ_JAUFQU010000001.1"/>
</dbReference>
<evidence type="ECO:0000256" key="2">
    <source>
        <dbReference type="ARBA" id="ARBA00022963"/>
    </source>
</evidence>